<keyword evidence="3" id="KW-0964">Secreted</keyword>
<dbReference type="PANTHER" id="PTHR11552:SF147">
    <property type="entry name" value="CHOLINE DEHYDROGENASE, MITOCHONDRIAL"/>
    <property type="match status" value="1"/>
</dbReference>
<name>A0A9W9ELJ8_9EURO</name>
<dbReference type="Pfam" id="PF05199">
    <property type="entry name" value="GMC_oxred_C"/>
    <property type="match status" value="1"/>
</dbReference>
<dbReference type="PANTHER" id="PTHR11552">
    <property type="entry name" value="GLUCOSE-METHANOL-CHOLINE GMC OXIDOREDUCTASE"/>
    <property type="match status" value="1"/>
</dbReference>
<dbReference type="SUPFAM" id="SSF51905">
    <property type="entry name" value="FAD/NAD(P)-binding domain"/>
    <property type="match status" value="1"/>
</dbReference>
<dbReference type="Gene3D" id="3.30.560.10">
    <property type="entry name" value="Glucose Oxidase, domain 3"/>
    <property type="match status" value="1"/>
</dbReference>
<dbReference type="Proteomes" id="UP001141434">
    <property type="component" value="Unassembled WGS sequence"/>
</dbReference>
<dbReference type="OrthoDB" id="269227at2759"/>
<dbReference type="Gene3D" id="3.50.50.60">
    <property type="entry name" value="FAD/NAD(P)-binding domain"/>
    <property type="match status" value="1"/>
</dbReference>
<evidence type="ECO:0000313" key="5">
    <source>
        <dbReference type="EMBL" id="KAJ5084083.1"/>
    </source>
</evidence>
<organism evidence="5 6">
    <name type="scientific">Penicillium alfredii</name>
    <dbReference type="NCBI Taxonomy" id="1506179"/>
    <lineage>
        <taxon>Eukaryota</taxon>
        <taxon>Fungi</taxon>
        <taxon>Dikarya</taxon>
        <taxon>Ascomycota</taxon>
        <taxon>Pezizomycotina</taxon>
        <taxon>Eurotiomycetes</taxon>
        <taxon>Eurotiomycetidae</taxon>
        <taxon>Eurotiales</taxon>
        <taxon>Aspergillaceae</taxon>
        <taxon>Penicillium</taxon>
    </lineage>
</organism>
<dbReference type="EMBL" id="JAPMSZ010000011">
    <property type="protein sequence ID" value="KAJ5084083.1"/>
    <property type="molecule type" value="Genomic_DNA"/>
</dbReference>
<evidence type="ECO:0000259" key="4">
    <source>
        <dbReference type="Pfam" id="PF05199"/>
    </source>
</evidence>
<evidence type="ECO:0000256" key="2">
    <source>
        <dbReference type="ARBA" id="ARBA00010790"/>
    </source>
</evidence>
<dbReference type="RefSeq" id="XP_056507480.1">
    <property type="nucleotide sequence ID" value="XM_056659187.1"/>
</dbReference>
<reference evidence="5" key="1">
    <citation type="submission" date="2022-11" db="EMBL/GenBank/DDBJ databases">
        <authorList>
            <person name="Petersen C."/>
        </authorList>
    </citation>
    <scope>NUCLEOTIDE SEQUENCE</scope>
    <source>
        <strain evidence="5">IBT 34128</strain>
    </source>
</reference>
<evidence type="ECO:0000256" key="1">
    <source>
        <dbReference type="ARBA" id="ARBA00004191"/>
    </source>
</evidence>
<keyword evidence="3" id="KW-0134">Cell wall</keyword>
<dbReference type="AlphaFoldDB" id="A0A9W9ELJ8"/>
<reference evidence="5" key="2">
    <citation type="journal article" date="2023" name="IMA Fungus">
        <title>Comparative genomic study of the Penicillium genus elucidates a diverse pangenome and 15 lateral gene transfer events.</title>
        <authorList>
            <person name="Petersen C."/>
            <person name="Sorensen T."/>
            <person name="Nielsen M.R."/>
            <person name="Sondergaard T.E."/>
            <person name="Sorensen J.L."/>
            <person name="Fitzpatrick D.A."/>
            <person name="Frisvad J.C."/>
            <person name="Nielsen K.L."/>
        </authorList>
    </citation>
    <scope>NUCLEOTIDE SEQUENCE</scope>
    <source>
        <strain evidence="5">IBT 34128</strain>
    </source>
</reference>
<dbReference type="SUPFAM" id="SSF54373">
    <property type="entry name" value="FAD-linked reductases, C-terminal domain"/>
    <property type="match status" value="1"/>
</dbReference>
<evidence type="ECO:0000313" key="6">
    <source>
        <dbReference type="Proteomes" id="UP001141434"/>
    </source>
</evidence>
<dbReference type="GeneID" id="81398356"/>
<comment type="similarity">
    <text evidence="2">Belongs to the GMC oxidoreductase family.</text>
</comment>
<protein>
    <recommendedName>
        <fullName evidence="4">Glucose-methanol-choline oxidoreductase C-terminal domain-containing protein</fullName>
    </recommendedName>
</protein>
<dbReference type="GO" id="GO:0050660">
    <property type="term" value="F:flavin adenine dinucleotide binding"/>
    <property type="evidence" value="ECO:0007669"/>
    <property type="project" value="InterPro"/>
</dbReference>
<sequence>MHFPVPPEGDWLTIIADLQPYVNLNDFSNELDILALKDGVRFIDDILMNGEGMKYIIGEDYPWPMPRDSDEEMDRVILDRSQTGFHPCGTTRLSQDIQQDVVDPELRVHGTKNLRMINASIIPVIPDCRIQNAVYMIGEKGADIIKDAHPSLYKGRK</sequence>
<gene>
    <name evidence="5" type="ORF">NUU61_008662</name>
</gene>
<dbReference type="InterPro" id="IPR036188">
    <property type="entry name" value="FAD/NAD-bd_sf"/>
</dbReference>
<dbReference type="GO" id="GO:0016614">
    <property type="term" value="F:oxidoreductase activity, acting on CH-OH group of donors"/>
    <property type="evidence" value="ECO:0007669"/>
    <property type="project" value="InterPro"/>
</dbReference>
<comment type="caution">
    <text evidence="5">The sequence shown here is derived from an EMBL/GenBank/DDBJ whole genome shotgun (WGS) entry which is preliminary data.</text>
</comment>
<accession>A0A9W9ELJ8</accession>
<comment type="subcellular location">
    <subcellularLocation>
        <location evidence="1">Secreted</location>
        <location evidence="1">Cell wall</location>
    </subcellularLocation>
</comment>
<keyword evidence="6" id="KW-1185">Reference proteome</keyword>
<dbReference type="InterPro" id="IPR007867">
    <property type="entry name" value="GMC_OxRtase_C"/>
</dbReference>
<dbReference type="InterPro" id="IPR012132">
    <property type="entry name" value="GMC_OxRdtase"/>
</dbReference>
<evidence type="ECO:0000256" key="3">
    <source>
        <dbReference type="ARBA" id="ARBA00022512"/>
    </source>
</evidence>
<proteinExistence type="inferred from homology"/>
<feature type="domain" description="Glucose-methanol-choline oxidoreductase C-terminal" evidence="4">
    <location>
        <begin position="18"/>
        <end position="138"/>
    </location>
</feature>